<comment type="caution">
    <text evidence="1">The sequence shown here is derived from an EMBL/GenBank/DDBJ whole genome shotgun (WGS) entry which is preliminary data.</text>
</comment>
<gene>
    <name evidence="1" type="ORF">Bca52824_019357</name>
</gene>
<organism evidence="1 2">
    <name type="scientific">Brassica carinata</name>
    <name type="common">Ethiopian mustard</name>
    <name type="synonym">Abyssinian cabbage</name>
    <dbReference type="NCBI Taxonomy" id="52824"/>
    <lineage>
        <taxon>Eukaryota</taxon>
        <taxon>Viridiplantae</taxon>
        <taxon>Streptophyta</taxon>
        <taxon>Embryophyta</taxon>
        <taxon>Tracheophyta</taxon>
        <taxon>Spermatophyta</taxon>
        <taxon>Magnoliopsida</taxon>
        <taxon>eudicotyledons</taxon>
        <taxon>Gunneridae</taxon>
        <taxon>Pentapetalae</taxon>
        <taxon>rosids</taxon>
        <taxon>malvids</taxon>
        <taxon>Brassicales</taxon>
        <taxon>Brassicaceae</taxon>
        <taxon>Brassiceae</taxon>
        <taxon>Brassica</taxon>
    </lineage>
</organism>
<dbReference type="EMBL" id="JAAMPC010000004">
    <property type="protein sequence ID" value="KAG2316235.1"/>
    <property type="molecule type" value="Genomic_DNA"/>
</dbReference>
<dbReference type="AlphaFoldDB" id="A0A8X7VRW9"/>
<evidence type="ECO:0000313" key="2">
    <source>
        <dbReference type="Proteomes" id="UP000886595"/>
    </source>
</evidence>
<name>A0A8X7VRW9_BRACI</name>
<keyword evidence="2" id="KW-1185">Reference proteome</keyword>
<dbReference type="Proteomes" id="UP000886595">
    <property type="component" value="Unassembled WGS sequence"/>
</dbReference>
<evidence type="ECO:0000313" key="1">
    <source>
        <dbReference type="EMBL" id="KAG2316235.1"/>
    </source>
</evidence>
<reference evidence="1 2" key="1">
    <citation type="submission" date="2020-02" db="EMBL/GenBank/DDBJ databases">
        <authorList>
            <person name="Ma Q."/>
            <person name="Huang Y."/>
            <person name="Song X."/>
            <person name="Pei D."/>
        </authorList>
    </citation>
    <scope>NUCLEOTIDE SEQUENCE [LARGE SCALE GENOMIC DNA]</scope>
    <source>
        <strain evidence="1">Sxm20200214</strain>
        <tissue evidence="1">Leaf</tissue>
    </source>
</reference>
<accession>A0A8X7VRW9</accession>
<sequence length="89" mass="9395">MTKAVRVSTIAVVVTKEIMVVNVRVYTTMLGMVTRLSLVESDGGGGHGSGYGEAVVEDVRVDIMVVDIVEMENMRKAKEVSGYSGGGDG</sequence>
<proteinExistence type="predicted"/>
<protein>
    <submittedName>
        <fullName evidence="1">Uncharacterized protein</fullName>
    </submittedName>
</protein>